<evidence type="ECO:0000313" key="7">
    <source>
        <dbReference type="EMBL" id="MFC3689880.1"/>
    </source>
</evidence>
<dbReference type="InterPro" id="IPR051912">
    <property type="entry name" value="Alkylbase_DNA_Glycosylase/TA"/>
</dbReference>
<keyword evidence="3" id="KW-0227">DNA damage</keyword>
<evidence type="ECO:0000256" key="4">
    <source>
        <dbReference type="ARBA" id="ARBA00023204"/>
    </source>
</evidence>
<sequence>MRTPPVATAPLLRWLAAHAVPGVEVHDPLTGGHTRLVPTAAGPATVTVRLPADDAPAVVATVTLPPGGDRATGLAEVARRLHGWLDLGTDPVVVDAWLARDPVLAPLVSARPGLRVPGSVDGLETALFAVLGQQVSLGAARTFAGRLMAAFGTPAPSSGDLGLRSLPSADALVEAGPEALQRAVGVTSARARALHAVAAAAADGLDLGRDADRAGTRAALLALPGIGPWTADYVALRCLGDPDAWLPGDLVLRRALGAATAREAEARAEGWRPWRGYALLHLWTAAVFA</sequence>
<accession>A0ABV7WJR2</accession>
<dbReference type="InterPro" id="IPR003265">
    <property type="entry name" value="HhH-GPD_domain"/>
</dbReference>
<comment type="catalytic activity">
    <reaction evidence="1">
        <text>Hydrolysis of alkylated DNA, releasing 3-methyladenine, 3-methylguanine, 7-methylguanine and 7-methyladenine.</text>
        <dbReference type="EC" id="3.2.2.21"/>
    </reaction>
</comment>
<dbReference type="SUPFAM" id="SSF48150">
    <property type="entry name" value="DNA-glycosylase"/>
    <property type="match status" value="1"/>
</dbReference>
<dbReference type="Pfam" id="PF00730">
    <property type="entry name" value="HhH-GPD"/>
    <property type="match status" value="1"/>
</dbReference>
<dbReference type="PANTHER" id="PTHR43003">
    <property type="entry name" value="DNA-3-METHYLADENINE GLYCOSYLASE"/>
    <property type="match status" value="1"/>
</dbReference>
<dbReference type="Proteomes" id="UP001595685">
    <property type="component" value="Unassembled WGS sequence"/>
</dbReference>
<dbReference type="SMART" id="SM01009">
    <property type="entry name" value="AlkA_N"/>
    <property type="match status" value="1"/>
</dbReference>
<reference evidence="8" key="1">
    <citation type="journal article" date="2019" name="Int. J. Syst. Evol. Microbiol.">
        <title>The Global Catalogue of Microorganisms (GCM) 10K type strain sequencing project: providing services to taxonomists for standard genome sequencing and annotation.</title>
        <authorList>
            <consortium name="The Broad Institute Genomics Platform"/>
            <consortium name="The Broad Institute Genome Sequencing Center for Infectious Disease"/>
            <person name="Wu L."/>
            <person name="Ma J."/>
        </authorList>
    </citation>
    <scope>NUCLEOTIDE SEQUENCE [LARGE SCALE GENOMIC DNA]</scope>
    <source>
        <strain evidence="8">NCAIM B.02333</strain>
    </source>
</reference>
<dbReference type="PANTHER" id="PTHR43003:SF13">
    <property type="entry name" value="DNA-3-METHYLADENINE GLYCOSYLASE 2"/>
    <property type="match status" value="1"/>
</dbReference>
<evidence type="ECO:0000259" key="5">
    <source>
        <dbReference type="SMART" id="SM00478"/>
    </source>
</evidence>
<feature type="domain" description="HhH-GPD" evidence="5">
    <location>
        <begin position="131"/>
        <end position="287"/>
    </location>
</feature>
<comment type="caution">
    <text evidence="7">The sequence shown here is derived from an EMBL/GenBank/DDBJ whole genome shotgun (WGS) entry which is preliminary data.</text>
</comment>
<dbReference type="Gene3D" id="3.30.310.20">
    <property type="entry name" value="DNA-3-methyladenine glycosylase AlkA, N-terminal domain"/>
    <property type="match status" value="1"/>
</dbReference>
<evidence type="ECO:0000256" key="2">
    <source>
        <dbReference type="ARBA" id="ARBA00012000"/>
    </source>
</evidence>
<protein>
    <recommendedName>
        <fullName evidence="2">DNA-3-methyladenine glycosylase II</fullName>
        <ecNumber evidence="2">3.2.2.21</ecNumber>
    </recommendedName>
</protein>
<proteinExistence type="predicted"/>
<evidence type="ECO:0000259" key="6">
    <source>
        <dbReference type="SMART" id="SM01009"/>
    </source>
</evidence>
<dbReference type="Gene3D" id="1.10.1670.10">
    <property type="entry name" value="Helix-hairpin-Helix base-excision DNA repair enzymes (C-terminal)"/>
    <property type="match status" value="1"/>
</dbReference>
<dbReference type="RefSeq" id="WP_376983918.1">
    <property type="nucleotide sequence ID" value="NZ_JBHRWW010000013.1"/>
</dbReference>
<evidence type="ECO:0000256" key="1">
    <source>
        <dbReference type="ARBA" id="ARBA00000086"/>
    </source>
</evidence>
<dbReference type="EC" id="3.2.2.21" evidence="2"/>
<dbReference type="InterPro" id="IPR011257">
    <property type="entry name" value="DNA_glycosylase"/>
</dbReference>
<evidence type="ECO:0000313" key="8">
    <source>
        <dbReference type="Proteomes" id="UP001595685"/>
    </source>
</evidence>
<gene>
    <name evidence="7" type="ORF">ACFOLH_16135</name>
</gene>
<dbReference type="InterPro" id="IPR037046">
    <property type="entry name" value="AlkA_N_sf"/>
</dbReference>
<evidence type="ECO:0000256" key="3">
    <source>
        <dbReference type="ARBA" id="ARBA00022763"/>
    </source>
</evidence>
<name>A0ABV7WJR2_9MICO</name>
<dbReference type="InterPro" id="IPR023170">
    <property type="entry name" value="HhH_base_excis_C"/>
</dbReference>
<dbReference type="Gene3D" id="1.10.340.30">
    <property type="entry name" value="Hypothetical protein, domain 2"/>
    <property type="match status" value="1"/>
</dbReference>
<dbReference type="InterPro" id="IPR010316">
    <property type="entry name" value="AlkA_N"/>
</dbReference>
<organism evidence="7 8">
    <name type="scientific">Aquipuribacter hungaricus</name>
    <dbReference type="NCBI Taxonomy" id="545624"/>
    <lineage>
        <taxon>Bacteria</taxon>
        <taxon>Bacillati</taxon>
        <taxon>Actinomycetota</taxon>
        <taxon>Actinomycetes</taxon>
        <taxon>Micrococcales</taxon>
        <taxon>Intrasporangiaceae</taxon>
        <taxon>Aquipuribacter</taxon>
    </lineage>
</organism>
<dbReference type="EMBL" id="JBHRWW010000013">
    <property type="protein sequence ID" value="MFC3689880.1"/>
    <property type="molecule type" value="Genomic_DNA"/>
</dbReference>
<dbReference type="Pfam" id="PF06029">
    <property type="entry name" value="AlkA_N"/>
    <property type="match status" value="1"/>
</dbReference>
<feature type="domain" description="DNA-3-methyladenine glycosylase AlkA N-terminal" evidence="6">
    <location>
        <begin position="1"/>
        <end position="121"/>
    </location>
</feature>
<dbReference type="SMART" id="SM00478">
    <property type="entry name" value="ENDO3c"/>
    <property type="match status" value="1"/>
</dbReference>
<keyword evidence="4" id="KW-0234">DNA repair</keyword>
<keyword evidence="8" id="KW-1185">Reference proteome</keyword>
<dbReference type="SUPFAM" id="SSF55945">
    <property type="entry name" value="TATA-box binding protein-like"/>
    <property type="match status" value="1"/>
</dbReference>